<evidence type="ECO:0000313" key="3">
    <source>
        <dbReference type="EMBL" id="GGE68217.1"/>
    </source>
</evidence>
<keyword evidence="1" id="KW-0812">Transmembrane</keyword>
<sequence length="942" mass="106260">MNPTLTKLLKGLVRSLTPTHWAALAVFAAASTFAVVAASMQWWTLVVLTLTVLLLVVVLILILGFNKVSHRLITHSKKLAQQMRSVKSQPTGFSTETKLSPIHGSVWYWSKQLRGQLKWFTTMAMQTRLHGAREVLAYAATKDRYNYRTLGALLESARIPMYRAEVIAHLHPLLSKRVFLALGRVLYSQRRNEMDLLDALTIYELAEEIYGASAVQGGPDRSIYGELLIWRGRFEKARTTLDSQGRDATWTFSQKLLRLNALNPNITGDHKRRHEWLETMNELLAHHGLAPLQFRDLENPSFFDLACEAPAAQIENAPKISVIMPIFEPDTATDLAIRSLLNQTWPNLEIIIVDDASPSTDQAGNPTPYRRQLEGWAESDSRVQVHFAEQNRGAYSVRNDGLDMATGDFVTIADKDDWHHPQKFEFQAKYLMENPERVAVMTNWVRVDPEMQFLIRSGTGKIVYQSFASLMFRREEVVEKLGYWDAVRKGGDAEFRARLEAVWGQEISPQWQPPMAFSLLGTDNLTSSDMGAGYLSPDRRAYSRAYKAWHQQITEGTSDPYMPKHPENRRFVAPPSFLPERGSFVTPHFDVVFMSEFGFMAGNSTSLRQEIQVALDHGLKVGVLPVQNGLIASAARRQFHPKLEKMVLSGQVERISLDTTAAADLVVVRWPASLYLDLGTRSRVEAQQVVVVANHIPYEISGERRSYDIREVSANLESAFGTRPTWTAQSEVIEEYLEPLVPPKELTPFTWKGIIEPGDWANAPGAEPSRTPVIGRHARDEEGKWPTDKADFERIYPTDGSVHVQVMGGARTPIDQGHLPPDPGPHWTVIPFNGMPVPDYLQSLDFFVYYHSDGLVEAFGMSILEAINQGAVAVLPPHFKPIFKDAAVYATPKDVITTVLELWADAEKYTTQQQRGFDFIADECTPSAYMRRLELLRSSNRF</sequence>
<name>A0A917ARF7_9MICC</name>
<dbReference type="PANTHER" id="PTHR22916">
    <property type="entry name" value="GLYCOSYLTRANSFERASE"/>
    <property type="match status" value="1"/>
</dbReference>
<dbReference type="Gene3D" id="3.90.550.10">
    <property type="entry name" value="Spore Coat Polysaccharide Biosynthesis Protein SpsA, Chain A"/>
    <property type="match status" value="1"/>
</dbReference>
<dbReference type="AlphaFoldDB" id="A0A917ARF7"/>
<evidence type="ECO:0000256" key="1">
    <source>
        <dbReference type="SAM" id="Phobius"/>
    </source>
</evidence>
<dbReference type="GO" id="GO:0016758">
    <property type="term" value="F:hexosyltransferase activity"/>
    <property type="evidence" value="ECO:0007669"/>
    <property type="project" value="UniProtKB-ARBA"/>
</dbReference>
<dbReference type="SUPFAM" id="SSF53448">
    <property type="entry name" value="Nucleotide-diphospho-sugar transferases"/>
    <property type="match status" value="1"/>
</dbReference>
<feature type="domain" description="Glycosyltransferase 2-like" evidence="2">
    <location>
        <begin position="321"/>
        <end position="448"/>
    </location>
</feature>
<evidence type="ECO:0000313" key="4">
    <source>
        <dbReference type="Proteomes" id="UP000633136"/>
    </source>
</evidence>
<keyword evidence="1" id="KW-0472">Membrane</keyword>
<evidence type="ECO:0000259" key="2">
    <source>
        <dbReference type="Pfam" id="PF00535"/>
    </source>
</evidence>
<reference evidence="3" key="2">
    <citation type="submission" date="2020-09" db="EMBL/GenBank/DDBJ databases">
        <authorList>
            <person name="Sun Q."/>
            <person name="Zhou Y."/>
        </authorList>
    </citation>
    <scope>NUCLEOTIDE SEQUENCE</scope>
    <source>
        <strain evidence="3">CGMCC 1.15388</strain>
    </source>
</reference>
<dbReference type="InterPro" id="IPR029044">
    <property type="entry name" value="Nucleotide-diphossugar_trans"/>
</dbReference>
<dbReference type="InterPro" id="IPR001173">
    <property type="entry name" value="Glyco_trans_2-like"/>
</dbReference>
<feature type="transmembrane region" description="Helical" evidence="1">
    <location>
        <begin position="45"/>
        <end position="65"/>
    </location>
</feature>
<keyword evidence="1" id="KW-1133">Transmembrane helix</keyword>
<dbReference type="EMBL" id="BMIS01000005">
    <property type="protein sequence ID" value="GGE68217.1"/>
    <property type="molecule type" value="Genomic_DNA"/>
</dbReference>
<feature type="transmembrane region" description="Helical" evidence="1">
    <location>
        <begin position="20"/>
        <end position="38"/>
    </location>
</feature>
<proteinExistence type="predicted"/>
<organism evidence="3 4">
    <name type="scientific">Nesterenkonia cremea</name>
    <dbReference type="NCBI Taxonomy" id="1882340"/>
    <lineage>
        <taxon>Bacteria</taxon>
        <taxon>Bacillati</taxon>
        <taxon>Actinomycetota</taxon>
        <taxon>Actinomycetes</taxon>
        <taxon>Micrococcales</taxon>
        <taxon>Micrococcaceae</taxon>
        <taxon>Nesterenkonia</taxon>
    </lineage>
</organism>
<dbReference type="Pfam" id="PF00535">
    <property type="entry name" value="Glycos_transf_2"/>
    <property type="match status" value="1"/>
</dbReference>
<reference evidence="3" key="1">
    <citation type="journal article" date="2014" name="Int. J. Syst. Evol. Microbiol.">
        <title>Complete genome sequence of Corynebacterium casei LMG S-19264T (=DSM 44701T), isolated from a smear-ripened cheese.</title>
        <authorList>
            <consortium name="US DOE Joint Genome Institute (JGI-PGF)"/>
            <person name="Walter F."/>
            <person name="Albersmeier A."/>
            <person name="Kalinowski J."/>
            <person name="Ruckert C."/>
        </authorList>
    </citation>
    <scope>NUCLEOTIDE SEQUENCE</scope>
    <source>
        <strain evidence="3">CGMCC 1.15388</strain>
    </source>
</reference>
<keyword evidence="4" id="KW-1185">Reference proteome</keyword>
<protein>
    <recommendedName>
        <fullName evidence="2">Glycosyltransferase 2-like domain-containing protein</fullName>
    </recommendedName>
</protein>
<dbReference type="CDD" id="cd00761">
    <property type="entry name" value="Glyco_tranf_GTA_type"/>
    <property type="match status" value="1"/>
</dbReference>
<gene>
    <name evidence="3" type="ORF">GCM10011401_14510</name>
</gene>
<comment type="caution">
    <text evidence="3">The sequence shown here is derived from an EMBL/GenBank/DDBJ whole genome shotgun (WGS) entry which is preliminary data.</text>
</comment>
<dbReference type="Proteomes" id="UP000633136">
    <property type="component" value="Unassembled WGS sequence"/>
</dbReference>
<accession>A0A917ARF7</accession>
<dbReference type="PANTHER" id="PTHR22916:SF3">
    <property type="entry name" value="UDP-GLCNAC:BETAGAL BETA-1,3-N-ACETYLGLUCOSAMINYLTRANSFERASE-LIKE PROTEIN 1"/>
    <property type="match status" value="1"/>
</dbReference>